<dbReference type="GO" id="GO:0016887">
    <property type="term" value="F:ATP hydrolysis activity"/>
    <property type="evidence" value="ECO:0007669"/>
    <property type="project" value="InterPro"/>
</dbReference>
<dbReference type="PROSITE" id="PS50893">
    <property type="entry name" value="ABC_TRANSPORTER_2"/>
    <property type="match status" value="1"/>
</dbReference>
<gene>
    <name evidence="4" type="ORF">Afil01_06640</name>
</gene>
<dbReference type="PANTHER" id="PTHR43158">
    <property type="entry name" value="SKFA PEPTIDE EXPORT ATP-BINDING PROTEIN SKFE"/>
    <property type="match status" value="1"/>
</dbReference>
<dbReference type="InterPro" id="IPR003439">
    <property type="entry name" value="ABC_transporter-like_ATP-bd"/>
</dbReference>
<dbReference type="CDD" id="cd03230">
    <property type="entry name" value="ABC_DR_subfamily_A"/>
    <property type="match status" value="1"/>
</dbReference>
<proteinExistence type="predicted"/>
<dbReference type="Gene3D" id="3.40.50.300">
    <property type="entry name" value="P-loop containing nucleotide triphosphate hydrolases"/>
    <property type="match status" value="1"/>
</dbReference>
<evidence type="ECO:0000256" key="2">
    <source>
        <dbReference type="ARBA" id="ARBA00022840"/>
    </source>
</evidence>
<feature type="domain" description="ABC transporter" evidence="3">
    <location>
        <begin position="6"/>
        <end position="230"/>
    </location>
</feature>
<dbReference type="Pfam" id="PF00005">
    <property type="entry name" value="ABC_tran"/>
    <property type="match status" value="1"/>
</dbReference>
<keyword evidence="2" id="KW-0067">ATP-binding</keyword>
<name>A0A9W6SHB5_9ACTN</name>
<dbReference type="AlphaFoldDB" id="A0A9W6SHB5"/>
<reference evidence="4" key="1">
    <citation type="submission" date="2023-03" db="EMBL/GenBank/DDBJ databases">
        <title>Actinorhabdospora filicis NBRC 111898.</title>
        <authorList>
            <person name="Ichikawa N."/>
            <person name="Sato H."/>
            <person name="Tonouchi N."/>
        </authorList>
    </citation>
    <scope>NUCLEOTIDE SEQUENCE</scope>
    <source>
        <strain evidence="4">NBRC 111898</strain>
    </source>
</reference>
<dbReference type="InterPro" id="IPR027417">
    <property type="entry name" value="P-loop_NTPase"/>
</dbReference>
<dbReference type="GO" id="GO:0005524">
    <property type="term" value="F:ATP binding"/>
    <property type="evidence" value="ECO:0007669"/>
    <property type="project" value="UniProtKB-KW"/>
</dbReference>
<keyword evidence="5" id="KW-1185">Reference proteome</keyword>
<dbReference type="SMART" id="SM00382">
    <property type="entry name" value="AAA"/>
    <property type="match status" value="1"/>
</dbReference>
<dbReference type="SUPFAM" id="SSF52540">
    <property type="entry name" value="P-loop containing nucleoside triphosphate hydrolases"/>
    <property type="match status" value="1"/>
</dbReference>
<dbReference type="RefSeq" id="WP_285661075.1">
    <property type="nucleotide sequence ID" value="NZ_BSTX01000001.1"/>
</dbReference>
<sequence>MSGLGVETGALTKSYGDVTALDGVDLSLEPGKIYGLLGRNGSGKSTLMSILAAFQRPDSGTVRVGGHDPYENGDVTSQIALIRESGDIPQASVRRVLGYLATLRPAWDTDYAHHLAERFGLPMRRHAQRLSRGQKAALACVIGLATRCPLTMLDEVTLGLDAPARYLFQEELLADYVEHPRTIVISTHHIAEFGDLFEEVLILDRGRLIVHDTADGLRERGVSVTGPAETVDRFAVGLHVLGEQILGGTKRITLYSHPGQDLERQARVAGLELGSLPLQDLFVHLTTGKDAQ</sequence>
<keyword evidence="1" id="KW-0547">Nucleotide-binding</keyword>
<dbReference type="Proteomes" id="UP001165079">
    <property type="component" value="Unassembled WGS sequence"/>
</dbReference>
<dbReference type="InterPro" id="IPR003593">
    <property type="entry name" value="AAA+_ATPase"/>
</dbReference>
<organism evidence="4 5">
    <name type="scientific">Actinorhabdospora filicis</name>
    <dbReference type="NCBI Taxonomy" id="1785913"/>
    <lineage>
        <taxon>Bacteria</taxon>
        <taxon>Bacillati</taxon>
        <taxon>Actinomycetota</taxon>
        <taxon>Actinomycetes</taxon>
        <taxon>Micromonosporales</taxon>
        <taxon>Micromonosporaceae</taxon>
        <taxon>Actinorhabdospora</taxon>
    </lineage>
</organism>
<evidence type="ECO:0000313" key="4">
    <source>
        <dbReference type="EMBL" id="GLZ75857.1"/>
    </source>
</evidence>
<dbReference type="EMBL" id="BSTX01000001">
    <property type="protein sequence ID" value="GLZ75857.1"/>
    <property type="molecule type" value="Genomic_DNA"/>
</dbReference>
<protein>
    <submittedName>
        <fullName evidence="4">ABC transporter</fullName>
    </submittedName>
</protein>
<evidence type="ECO:0000313" key="5">
    <source>
        <dbReference type="Proteomes" id="UP001165079"/>
    </source>
</evidence>
<accession>A0A9W6SHB5</accession>
<evidence type="ECO:0000259" key="3">
    <source>
        <dbReference type="PROSITE" id="PS50893"/>
    </source>
</evidence>
<evidence type="ECO:0000256" key="1">
    <source>
        <dbReference type="ARBA" id="ARBA00022741"/>
    </source>
</evidence>
<comment type="caution">
    <text evidence="4">The sequence shown here is derived from an EMBL/GenBank/DDBJ whole genome shotgun (WGS) entry which is preliminary data.</text>
</comment>
<dbReference type="PANTHER" id="PTHR43158:SF5">
    <property type="entry name" value="ABC TRANSPORTER, ATP-BINDING PROTEIN"/>
    <property type="match status" value="1"/>
</dbReference>